<keyword evidence="1" id="KW-0732">Signal</keyword>
<organism evidence="2 3">
    <name type="scientific">Lentinula lateritia</name>
    <dbReference type="NCBI Taxonomy" id="40482"/>
    <lineage>
        <taxon>Eukaryota</taxon>
        <taxon>Fungi</taxon>
        <taxon>Dikarya</taxon>
        <taxon>Basidiomycota</taxon>
        <taxon>Agaricomycotina</taxon>
        <taxon>Agaricomycetes</taxon>
        <taxon>Agaricomycetidae</taxon>
        <taxon>Agaricales</taxon>
        <taxon>Marasmiineae</taxon>
        <taxon>Omphalotaceae</taxon>
        <taxon>Lentinula</taxon>
    </lineage>
</organism>
<comment type="caution">
    <text evidence="2">The sequence shown here is derived from an EMBL/GenBank/DDBJ whole genome shotgun (WGS) entry which is preliminary data.</text>
</comment>
<accession>A0A9W9AK12</accession>
<evidence type="ECO:0000313" key="2">
    <source>
        <dbReference type="EMBL" id="KAJ4484717.1"/>
    </source>
</evidence>
<gene>
    <name evidence="2" type="ORF">C8J55DRAFT_548343</name>
</gene>
<reference evidence="2" key="1">
    <citation type="submission" date="2022-08" db="EMBL/GenBank/DDBJ databases">
        <authorList>
            <consortium name="DOE Joint Genome Institute"/>
            <person name="Min B."/>
            <person name="Riley R."/>
            <person name="Sierra-Patev S."/>
            <person name="Naranjo-Ortiz M."/>
            <person name="Looney B."/>
            <person name="Konkel Z."/>
            <person name="Slot J.C."/>
            <person name="Sakamoto Y."/>
            <person name="Steenwyk J.L."/>
            <person name="Rokas A."/>
            <person name="Carro J."/>
            <person name="Camarero S."/>
            <person name="Ferreira P."/>
            <person name="Molpeceres G."/>
            <person name="Ruiz-Duenas F.J."/>
            <person name="Serrano A."/>
            <person name="Henrissat B."/>
            <person name="Drula E."/>
            <person name="Hughes K.W."/>
            <person name="Mata J.L."/>
            <person name="Ishikawa N.K."/>
            <person name="Vargas-Isla R."/>
            <person name="Ushijima S."/>
            <person name="Smith C.A."/>
            <person name="Ahrendt S."/>
            <person name="Andreopoulos W."/>
            <person name="He G."/>
            <person name="Labutti K."/>
            <person name="Lipzen A."/>
            <person name="Ng V."/>
            <person name="Sandor L."/>
            <person name="Barry K."/>
            <person name="Martinez A.T."/>
            <person name="Xiao Y."/>
            <person name="Gibbons J.G."/>
            <person name="Terashima K."/>
            <person name="Hibbett D.S."/>
            <person name="Grigoriev I.V."/>
        </authorList>
    </citation>
    <scope>NUCLEOTIDE SEQUENCE</scope>
    <source>
        <strain evidence="2">Sp2 HRB7682 ss15</strain>
    </source>
</reference>
<feature type="signal peptide" evidence="1">
    <location>
        <begin position="1"/>
        <end position="24"/>
    </location>
</feature>
<reference evidence="2" key="2">
    <citation type="journal article" date="2023" name="Proc. Natl. Acad. Sci. U.S.A.">
        <title>A global phylogenomic analysis of the shiitake genus Lentinula.</title>
        <authorList>
            <person name="Sierra-Patev S."/>
            <person name="Min B."/>
            <person name="Naranjo-Ortiz M."/>
            <person name="Looney B."/>
            <person name="Konkel Z."/>
            <person name="Slot J.C."/>
            <person name="Sakamoto Y."/>
            <person name="Steenwyk J.L."/>
            <person name="Rokas A."/>
            <person name="Carro J."/>
            <person name="Camarero S."/>
            <person name="Ferreira P."/>
            <person name="Molpeceres G."/>
            <person name="Ruiz-Duenas F.J."/>
            <person name="Serrano A."/>
            <person name="Henrissat B."/>
            <person name="Drula E."/>
            <person name="Hughes K.W."/>
            <person name="Mata J.L."/>
            <person name="Ishikawa N.K."/>
            <person name="Vargas-Isla R."/>
            <person name="Ushijima S."/>
            <person name="Smith C.A."/>
            <person name="Donoghue J."/>
            <person name="Ahrendt S."/>
            <person name="Andreopoulos W."/>
            <person name="He G."/>
            <person name="LaButti K."/>
            <person name="Lipzen A."/>
            <person name="Ng V."/>
            <person name="Riley R."/>
            <person name="Sandor L."/>
            <person name="Barry K."/>
            <person name="Martinez A.T."/>
            <person name="Xiao Y."/>
            <person name="Gibbons J.G."/>
            <person name="Terashima K."/>
            <person name="Grigoriev I.V."/>
            <person name="Hibbett D."/>
        </authorList>
    </citation>
    <scope>NUCLEOTIDE SEQUENCE</scope>
    <source>
        <strain evidence="2">Sp2 HRB7682 ss15</strain>
    </source>
</reference>
<dbReference type="EMBL" id="JANVFS010000011">
    <property type="protein sequence ID" value="KAJ4484717.1"/>
    <property type="molecule type" value="Genomic_DNA"/>
</dbReference>
<protein>
    <submittedName>
        <fullName evidence="2">Uncharacterized protein</fullName>
    </submittedName>
</protein>
<evidence type="ECO:0000313" key="3">
    <source>
        <dbReference type="Proteomes" id="UP001150238"/>
    </source>
</evidence>
<name>A0A9W9AK12_9AGAR</name>
<evidence type="ECO:0000256" key="1">
    <source>
        <dbReference type="SAM" id="SignalP"/>
    </source>
</evidence>
<dbReference type="AlphaFoldDB" id="A0A9W9AK12"/>
<proteinExistence type="predicted"/>
<feature type="chain" id="PRO_5040825539" evidence="1">
    <location>
        <begin position="25"/>
        <end position="181"/>
    </location>
</feature>
<sequence>MRFRFAPTTCLVTLGISLLSVARAMPVLNDNTFQSLTGREQRNAGGFDHAGLTPAPSKLPQFAAAGSPALPTISFRFGRTGNDEGEPEDHWNVRDVVAEFLVQKGLYDDATPEHFRWQNGYRPEGTGFIQFTLEDDEHCHGSCRAVVNKPHSHWTADQPLVGTLGSGGQSWLTVHHIHGNT</sequence>
<dbReference type="Proteomes" id="UP001150238">
    <property type="component" value="Unassembled WGS sequence"/>
</dbReference>